<dbReference type="Pfam" id="PF13500">
    <property type="entry name" value="AAA_26"/>
    <property type="match status" value="1"/>
</dbReference>
<gene>
    <name evidence="2" type="ORF">BSAL_43285</name>
</gene>
<reference evidence="3" key="1">
    <citation type="submission" date="2015-09" db="EMBL/GenBank/DDBJ databases">
        <authorList>
            <consortium name="Pathogen Informatics"/>
        </authorList>
    </citation>
    <scope>NUCLEOTIDE SEQUENCE [LARGE SCALE GENOMIC DNA]</scope>
    <source>
        <strain evidence="3">Lake Konstanz</strain>
    </source>
</reference>
<dbReference type="EMBL" id="CYKH01002159">
    <property type="protein sequence ID" value="CUG93518.1"/>
    <property type="molecule type" value="Genomic_DNA"/>
</dbReference>
<evidence type="ECO:0000313" key="2">
    <source>
        <dbReference type="EMBL" id="CUG93518.1"/>
    </source>
</evidence>
<dbReference type="Proteomes" id="UP000051952">
    <property type="component" value="Unassembled WGS sequence"/>
</dbReference>
<sequence length="145" mass="15583">MNHKMTILFVAGWGSGAGKSTICLSLLEWLRAASRPCAYIKPVTQCEAVTPVAEYCQQHHIPCIPIGPVVFRSGVTNAAIGADNFLASRRDYLQQAVDAVRSFHVDHATVVVDGVGYPSVGQSSDCKVLGRGAPFYCTARICSVR</sequence>
<keyword evidence="1" id="KW-0315">Glutamine amidotransferase</keyword>
<evidence type="ECO:0000313" key="3">
    <source>
        <dbReference type="Proteomes" id="UP000051952"/>
    </source>
</evidence>
<name>A0A0S4JPR6_BODSA</name>
<accession>A0A0S4JPR6</accession>
<proteinExistence type="predicted"/>
<organism evidence="2 3">
    <name type="scientific">Bodo saltans</name>
    <name type="common">Flagellated protozoan</name>
    <dbReference type="NCBI Taxonomy" id="75058"/>
    <lineage>
        <taxon>Eukaryota</taxon>
        <taxon>Discoba</taxon>
        <taxon>Euglenozoa</taxon>
        <taxon>Kinetoplastea</taxon>
        <taxon>Metakinetoplastina</taxon>
        <taxon>Eubodonida</taxon>
        <taxon>Bodonidae</taxon>
        <taxon>Bodo</taxon>
    </lineage>
</organism>
<keyword evidence="3" id="KW-1185">Reference proteome</keyword>
<dbReference type="VEuPathDB" id="TriTrypDB:BSAL_43285"/>
<dbReference type="AlphaFoldDB" id="A0A0S4JPR6"/>
<dbReference type="PANTHER" id="PTHR21343">
    <property type="entry name" value="DETHIOBIOTIN SYNTHETASE"/>
    <property type="match status" value="1"/>
</dbReference>
<protein>
    <submittedName>
        <fullName evidence="2">Uncharacterized protein</fullName>
    </submittedName>
</protein>
<dbReference type="PANTHER" id="PTHR21343:SF10">
    <property type="entry name" value="DRTGG DOMAIN-CONTAINING PROTEIN"/>
    <property type="match status" value="1"/>
</dbReference>
<evidence type="ECO:0000256" key="1">
    <source>
        <dbReference type="ARBA" id="ARBA00022962"/>
    </source>
</evidence>
<dbReference type="InterPro" id="IPR027417">
    <property type="entry name" value="P-loop_NTPase"/>
</dbReference>
<dbReference type="OrthoDB" id="426250at2759"/>
<dbReference type="Gene3D" id="3.40.50.300">
    <property type="entry name" value="P-loop containing nucleotide triphosphate hydrolases"/>
    <property type="match status" value="1"/>
</dbReference>
<dbReference type="SUPFAM" id="SSF52540">
    <property type="entry name" value="P-loop containing nucleoside triphosphate hydrolases"/>
    <property type="match status" value="1"/>
</dbReference>